<dbReference type="SUPFAM" id="SSF143456">
    <property type="entry name" value="VC0467-like"/>
    <property type="match status" value="1"/>
</dbReference>
<dbReference type="RefSeq" id="WP_015405390.1">
    <property type="nucleotide sequence ID" value="NC_020304.1"/>
</dbReference>
<dbReference type="HOGENOM" id="CLU_057596_1_0_7"/>
<dbReference type="KEGG" id="dsf:UWK_03179"/>
<dbReference type="Pfam" id="PF02622">
    <property type="entry name" value="DUF179"/>
    <property type="match status" value="1"/>
</dbReference>
<reference evidence="4" key="1">
    <citation type="journal article" date="2013" name="Stand. Genomic Sci.">
        <title>Complete genome sequence of Desulfocapsa sulfexigens, a marine deltaproteobacterium specialized in disproportionating inorganic sulfur compounds.</title>
        <authorList>
            <person name="Finster K.W."/>
            <person name="Kjeldsen K.U."/>
            <person name="Kube M."/>
            <person name="Reinhardt R."/>
            <person name="Mussmann M."/>
            <person name="Amann R."/>
            <person name="Schreiber L."/>
        </authorList>
    </citation>
    <scope>NUCLEOTIDE SEQUENCE [LARGE SCALE GENOMIC DNA]</scope>
    <source>
        <strain evidence="4">DSM 10523 / SB164P1</strain>
    </source>
</reference>
<proteinExistence type="inferred from homology"/>
<dbReference type="HAMAP" id="MF_00758">
    <property type="entry name" value="UPF0301"/>
    <property type="match status" value="1"/>
</dbReference>
<protein>
    <recommendedName>
        <fullName evidence="2">UPF0301 protein UWK_03179</fullName>
    </recommendedName>
</protein>
<dbReference type="PANTHER" id="PTHR30327:SF1">
    <property type="entry name" value="UPF0301 PROTEIN YQGE"/>
    <property type="match status" value="1"/>
</dbReference>
<sequence length="191" mass="21150">MDERGRPIIDTLTGSFLLSTPQMPDPRFSEQVIYICSHGYEGAVGIAVNKPNPILDLEEVLLTNNLPVPPGFSAPVYMGGPVEQNSAFILYQSDYVTEHHLEVSPTVYLTRNTSVLEDISRERGPEKFLFAVGYAGWGPGQLEQELVSQGWITIPALDSIIFDVPDEEKWRQAAAINGIDISIFQDHIGYA</sequence>
<accession>M1PTM8</accession>
<dbReference type="PATRIC" id="fig|1167006.5.peg.3427"/>
<evidence type="ECO:0000256" key="1">
    <source>
        <dbReference type="ARBA" id="ARBA00009600"/>
    </source>
</evidence>
<dbReference type="eggNOG" id="COG1678">
    <property type="taxonomic scope" value="Bacteria"/>
</dbReference>
<organism evidence="3 4">
    <name type="scientific">Desulfocapsa sulfexigens (strain DSM 10523 / SB164P1)</name>
    <dbReference type="NCBI Taxonomy" id="1167006"/>
    <lineage>
        <taxon>Bacteria</taxon>
        <taxon>Pseudomonadati</taxon>
        <taxon>Thermodesulfobacteriota</taxon>
        <taxon>Desulfobulbia</taxon>
        <taxon>Desulfobulbales</taxon>
        <taxon>Desulfocapsaceae</taxon>
        <taxon>Desulfocapsa</taxon>
    </lineage>
</organism>
<dbReference type="GO" id="GO:0005829">
    <property type="term" value="C:cytosol"/>
    <property type="evidence" value="ECO:0007669"/>
    <property type="project" value="TreeGrafter"/>
</dbReference>
<dbReference type="Proteomes" id="UP000011721">
    <property type="component" value="Chromosome"/>
</dbReference>
<evidence type="ECO:0000313" key="3">
    <source>
        <dbReference type="EMBL" id="AGF79706.1"/>
    </source>
</evidence>
<dbReference type="PANTHER" id="PTHR30327">
    <property type="entry name" value="UNCHARACTERIZED PROTEIN YQGE"/>
    <property type="match status" value="1"/>
</dbReference>
<dbReference type="EMBL" id="CP003985">
    <property type="protein sequence ID" value="AGF79706.1"/>
    <property type="molecule type" value="Genomic_DNA"/>
</dbReference>
<dbReference type="InterPro" id="IPR003774">
    <property type="entry name" value="AlgH-like"/>
</dbReference>
<dbReference type="STRING" id="1167006.UWK_03179"/>
<evidence type="ECO:0000256" key="2">
    <source>
        <dbReference type="HAMAP-Rule" id="MF_00758"/>
    </source>
</evidence>
<keyword evidence="4" id="KW-1185">Reference proteome</keyword>
<name>M1PTM8_DESSD</name>
<dbReference type="Gene3D" id="3.40.1740.10">
    <property type="entry name" value="VC0467-like"/>
    <property type="match status" value="1"/>
</dbReference>
<dbReference type="AlphaFoldDB" id="M1PTM8"/>
<comment type="similarity">
    <text evidence="1 2">Belongs to the UPF0301 (AlgH) family.</text>
</comment>
<evidence type="ECO:0000313" key="4">
    <source>
        <dbReference type="Proteomes" id="UP000011721"/>
    </source>
</evidence>
<gene>
    <name evidence="3" type="ordered locus">UWK_03179</name>
</gene>